<dbReference type="CDD" id="cd16114">
    <property type="entry name" value="Ubl_SUMO1"/>
    <property type="match status" value="1"/>
</dbReference>
<dbReference type="InterPro" id="IPR029071">
    <property type="entry name" value="Ubiquitin-like_domsf"/>
</dbReference>
<evidence type="ECO:0000256" key="2">
    <source>
        <dbReference type="ARBA" id="ARBA00009185"/>
    </source>
</evidence>
<name>A0AAD5QR66_PARTN</name>
<comment type="similarity">
    <text evidence="2 6">Belongs to the ubiquitin family. SUMO subfamily.</text>
</comment>
<dbReference type="PANTHER" id="PTHR10562">
    <property type="entry name" value="SMALL UBIQUITIN-RELATED MODIFIER"/>
    <property type="match status" value="1"/>
</dbReference>
<dbReference type="Proteomes" id="UP001196413">
    <property type="component" value="Unassembled WGS sequence"/>
</dbReference>
<organism evidence="8 9">
    <name type="scientific">Parelaphostrongylus tenuis</name>
    <name type="common">Meningeal worm</name>
    <dbReference type="NCBI Taxonomy" id="148309"/>
    <lineage>
        <taxon>Eukaryota</taxon>
        <taxon>Metazoa</taxon>
        <taxon>Ecdysozoa</taxon>
        <taxon>Nematoda</taxon>
        <taxon>Chromadorea</taxon>
        <taxon>Rhabditida</taxon>
        <taxon>Rhabditina</taxon>
        <taxon>Rhabditomorpha</taxon>
        <taxon>Strongyloidea</taxon>
        <taxon>Metastrongylidae</taxon>
        <taxon>Parelaphostrongylus</taxon>
    </lineage>
</organism>
<reference evidence="8" key="1">
    <citation type="submission" date="2021-06" db="EMBL/GenBank/DDBJ databases">
        <title>Parelaphostrongylus tenuis whole genome reference sequence.</title>
        <authorList>
            <person name="Garwood T.J."/>
            <person name="Larsen P.A."/>
            <person name="Fountain-Jones N.M."/>
            <person name="Garbe J.R."/>
            <person name="Macchietto M.G."/>
            <person name="Kania S.A."/>
            <person name="Gerhold R.W."/>
            <person name="Richards J.E."/>
            <person name="Wolf T.M."/>
        </authorList>
    </citation>
    <scope>NUCLEOTIDE SEQUENCE</scope>
    <source>
        <strain evidence="8">MNPRO001-30</strain>
        <tissue evidence="8">Meninges</tissue>
    </source>
</reference>
<dbReference type="InterPro" id="IPR022617">
    <property type="entry name" value="Rad60/SUMO-like_dom"/>
</dbReference>
<evidence type="ECO:0000256" key="6">
    <source>
        <dbReference type="RuleBase" id="RU361190"/>
    </source>
</evidence>
<keyword evidence="3" id="KW-1017">Isopeptide bond</keyword>
<accession>A0AAD5QR66</accession>
<evidence type="ECO:0000256" key="5">
    <source>
        <dbReference type="ARBA" id="ARBA00023242"/>
    </source>
</evidence>
<dbReference type="SMART" id="SM00213">
    <property type="entry name" value="UBQ"/>
    <property type="match status" value="1"/>
</dbReference>
<keyword evidence="9" id="KW-1185">Reference proteome</keyword>
<dbReference type="PROSITE" id="PS50053">
    <property type="entry name" value="UBIQUITIN_2"/>
    <property type="match status" value="1"/>
</dbReference>
<dbReference type="Gene3D" id="3.10.20.90">
    <property type="entry name" value="Phosphatidylinositol 3-kinase Catalytic Subunit, Chain A, domain 1"/>
    <property type="match status" value="1"/>
</dbReference>
<evidence type="ECO:0000259" key="7">
    <source>
        <dbReference type="PROSITE" id="PS50053"/>
    </source>
</evidence>
<evidence type="ECO:0000256" key="3">
    <source>
        <dbReference type="ARBA" id="ARBA00022499"/>
    </source>
</evidence>
<dbReference type="AlphaFoldDB" id="A0AAD5QR66"/>
<evidence type="ECO:0000313" key="9">
    <source>
        <dbReference type="Proteomes" id="UP001196413"/>
    </source>
</evidence>
<dbReference type="SUPFAM" id="SSF54236">
    <property type="entry name" value="Ubiquitin-like"/>
    <property type="match status" value="1"/>
</dbReference>
<evidence type="ECO:0000256" key="1">
    <source>
        <dbReference type="ARBA" id="ARBA00004123"/>
    </source>
</evidence>
<feature type="domain" description="Ubiquitin-like" evidence="7">
    <location>
        <begin position="19"/>
        <end position="94"/>
    </location>
</feature>
<comment type="subcellular location">
    <subcellularLocation>
        <location evidence="1 6">Nucleus</location>
    </subcellularLocation>
</comment>
<dbReference type="InterPro" id="IPR046332">
    <property type="entry name" value="SUMO1_Ubl"/>
</dbReference>
<evidence type="ECO:0000313" key="8">
    <source>
        <dbReference type="EMBL" id="KAJ1361603.1"/>
    </source>
</evidence>
<dbReference type="Pfam" id="PF11976">
    <property type="entry name" value="Rad60-SLD"/>
    <property type="match status" value="1"/>
</dbReference>
<dbReference type="GO" id="GO:0005634">
    <property type="term" value="C:nucleus"/>
    <property type="evidence" value="ECO:0007669"/>
    <property type="project" value="UniProtKB-SubCell"/>
</dbReference>
<sequence length="96" mass="10628">MADNGSEGPAAGDAAVEYIKLRVVSQESNEIHFRIKHGTAMGKLKKSYADRIGVEVSALRFLFDGHRINDHDTPKTLDMEEGDVIEVYQEQTGGHQ</sequence>
<evidence type="ECO:0000256" key="4">
    <source>
        <dbReference type="ARBA" id="ARBA00022786"/>
    </source>
</evidence>
<proteinExistence type="inferred from homology"/>
<keyword evidence="5 6" id="KW-0539">Nucleus</keyword>
<protein>
    <recommendedName>
        <fullName evidence="6">Small ubiquitin-related modifier</fullName>
        <shortName evidence="6">SUMO</shortName>
    </recommendedName>
</protein>
<dbReference type="EMBL" id="JAHQIW010004243">
    <property type="protein sequence ID" value="KAJ1361603.1"/>
    <property type="molecule type" value="Genomic_DNA"/>
</dbReference>
<gene>
    <name evidence="8" type="primary">SMO1_2</name>
    <name evidence="8" type="ORF">KIN20_020894</name>
</gene>
<dbReference type="InterPro" id="IPR000626">
    <property type="entry name" value="Ubiquitin-like_dom"/>
</dbReference>
<comment type="caution">
    <text evidence="8">The sequence shown here is derived from an EMBL/GenBank/DDBJ whole genome shotgun (WGS) entry which is preliminary data.</text>
</comment>
<keyword evidence="4 6" id="KW-0833">Ubl conjugation pathway</keyword>